<evidence type="ECO:0000313" key="1">
    <source>
        <dbReference type="EMBL" id="TQE34754.1"/>
    </source>
</evidence>
<name>A0AAE8W5P4_9ACTN</name>
<dbReference type="Proteomes" id="UP000318720">
    <property type="component" value="Unassembled WGS sequence"/>
</dbReference>
<dbReference type="AlphaFoldDB" id="A0AAE8W5P4"/>
<sequence>MTAASPLDHRPEQVRQWCARCGGLSTDPTRCPGWLTHRTRVRFHAEGWENDTWTGTGSP</sequence>
<accession>A0AAE8W5P4</accession>
<evidence type="ECO:0000313" key="2">
    <source>
        <dbReference type="Proteomes" id="UP000318720"/>
    </source>
</evidence>
<gene>
    <name evidence="1" type="ORF">Sipo8835_14535</name>
</gene>
<dbReference type="RefSeq" id="WP_141582323.1">
    <property type="nucleotide sequence ID" value="NZ_JARAVA010000605.1"/>
</dbReference>
<organism evidence="1 2">
    <name type="scientific">Streptomyces ipomoeae</name>
    <dbReference type="NCBI Taxonomy" id="103232"/>
    <lineage>
        <taxon>Bacteria</taxon>
        <taxon>Bacillati</taxon>
        <taxon>Actinomycetota</taxon>
        <taxon>Actinomycetes</taxon>
        <taxon>Kitasatosporales</taxon>
        <taxon>Streptomycetaceae</taxon>
        <taxon>Streptomyces</taxon>
    </lineage>
</organism>
<protein>
    <submittedName>
        <fullName evidence="1">Uncharacterized protein</fullName>
    </submittedName>
</protein>
<proteinExistence type="predicted"/>
<dbReference type="EMBL" id="SPAZ01000124">
    <property type="protein sequence ID" value="TQE34754.1"/>
    <property type="molecule type" value="Genomic_DNA"/>
</dbReference>
<comment type="caution">
    <text evidence="1">The sequence shown here is derived from an EMBL/GenBank/DDBJ whole genome shotgun (WGS) entry which is preliminary data.</text>
</comment>
<reference evidence="1 2" key="1">
    <citation type="submission" date="2019-03" db="EMBL/GenBank/DDBJ databases">
        <title>Comparative genomic analyses of the sweetpotato soil rot pathogen, Streptomyces ipomoeae.</title>
        <authorList>
            <person name="Ruschel Soares N."/>
            <person name="Badger J.H."/>
            <person name="Huguet-Tapia J.C."/>
            <person name="Clark C.A."/>
            <person name="Pettis G.S."/>
        </authorList>
    </citation>
    <scope>NUCLEOTIDE SEQUENCE [LARGE SCALE GENOMIC DNA]</scope>
    <source>
        <strain evidence="1 2">88-35</strain>
    </source>
</reference>